<keyword evidence="2" id="KW-0472">Membrane</keyword>
<feature type="transmembrane region" description="Helical" evidence="2">
    <location>
        <begin position="6"/>
        <end position="28"/>
    </location>
</feature>
<dbReference type="PaxDb" id="3708-A0A078HJ78"/>
<evidence type="ECO:0000256" key="2">
    <source>
        <dbReference type="SAM" id="Phobius"/>
    </source>
</evidence>
<proteinExistence type="predicted"/>
<keyword evidence="5" id="KW-1185">Reference proteome</keyword>
<evidence type="ECO:0000313" key="3">
    <source>
        <dbReference type="EMBL" id="CDY10623.1"/>
    </source>
</evidence>
<evidence type="ECO:0000256" key="1">
    <source>
        <dbReference type="SAM" id="MobiDB-lite"/>
    </source>
</evidence>
<dbReference type="EMBL" id="LK032399">
    <property type="protein sequence ID" value="CDY37394.1"/>
    <property type="molecule type" value="Genomic_DNA"/>
</dbReference>
<dbReference type="STRING" id="3708.A0A078HJ78"/>
<protein>
    <submittedName>
        <fullName evidence="3">BnaA05g17390D protein</fullName>
    </submittedName>
    <submittedName>
        <fullName evidence="4">BnaC05g30360D protein</fullName>
    </submittedName>
</protein>
<organism evidence="4 5">
    <name type="scientific">Brassica napus</name>
    <name type="common">Rape</name>
    <dbReference type="NCBI Taxonomy" id="3708"/>
    <lineage>
        <taxon>Eukaryota</taxon>
        <taxon>Viridiplantae</taxon>
        <taxon>Streptophyta</taxon>
        <taxon>Embryophyta</taxon>
        <taxon>Tracheophyta</taxon>
        <taxon>Spermatophyta</taxon>
        <taxon>Magnoliopsida</taxon>
        <taxon>eudicotyledons</taxon>
        <taxon>Gunneridae</taxon>
        <taxon>Pentapetalae</taxon>
        <taxon>rosids</taxon>
        <taxon>malvids</taxon>
        <taxon>Brassicales</taxon>
        <taxon>Brassicaceae</taxon>
        <taxon>Brassiceae</taxon>
        <taxon>Brassica</taxon>
    </lineage>
</organism>
<reference evidence="4 5" key="1">
    <citation type="journal article" date="2014" name="Science">
        <title>Plant genetics. Early allopolyploid evolution in the post-Neolithic Brassica napus oilseed genome.</title>
        <authorList>
            <person name="Chalhoub B."/>
            <person name="Denoeud F."/>
            <person name="Liu S."/>
            <person name="Parkin I.A."/>
            <person name="Tang H."/>
            <person name="Wang X."/>
            <person name="Chiquet J."/>
            <person name="Belcram H."/>
            <person name="Tong C."/>
            <person name="Samans B."/>
            <person name="Correa M."/>
            <person name="Da Silva C."/>
            <person name="Just J."/>
            <person name="Falentin C."/>
            <person name="Koh C.S."/>
            <person name="Le Clainche I."/>
            <person name="Bernard M."/>
            <person name="Bento P."/>
            <person name="Noel B."/>
            <person name="Labadie K."/>
            <person name="Alberti A."/>
            <person name="Charles M."/>
            <person name="Arnaud D."/>
            <person name="Guo H."/>
            <person name="Daviaud C."/>
            <person name="Alamery S."/>
            <person name="Jabbari K."/>
            <person name="Zhao M."/>
            <person name="Edger P.P."/>
            <person name="Chelaifa H."/>
            <person name="Tack D."/>
            <person name="Lassalle G."/>
            <person name="Mestiri I."/>
            <person name="Schnel N."/>
            <person name="Le Paslier M.C."/>
            <person name="Fan G."/>
            <person name="Renault V."/>
            <person name="Bayer P.E."/>
            <person name="Golicz A.A."/>
            <person name="Manoli S."/>
            <person name="Lee T.H."/>
            <person name="Thi V.H."/>
            <person name="Chalabi S."/>
            <person name="Hu Q."/>
            <person name="Fan C."/>
            <person name="Tollenaere R."/>
            <person name="Lu Y."/>
            <person name="Battail C."/>
            <person name="Shen J."/>
            <person name="Sidebottom C.H."/>
            <person name="Wang X."/>
            <person name="Canaguier A."/>
            <person name="Chauveau A."/>
            <person name="Berard A."/>
            <person name="Deniot G."/>
            <person name="Guan M."/>
            <person name="Liu Z."/>
            <person name="Sun F."/>
            <person name="Lim Y.P."/>
            <person name="Lyons E."/>
            <person name="Town C.D."/>
            <person name="Bancroft I."/>
            <person name="Wang X."/>
            <person name="Meng J."/>
            <person name="Ma J."/>
            <person name="Pires J.C."/>
            <person name="King G.J."/>
            <person name="Brunel D."/>
            <person name="Delourme R."/>
            <person name="Renard M."/>
            <person name="Aury J.M."/>
            <person name="Adams K.L."/>
            <person name="Batley J."/>
            <person name="Snowdon R.J."/>
            <person name="Tost J."/>
            <person name="Edwards D."/>
            <person name="Zhou Y."/>
            <person name="Hua W."/>
            <person name="Sharpe A.G."/>
            <person name="Paterson A.H."/>
            <person name="Guan C."/>
            <person name="Wincker P."/>
        </authorList>
    </citation>
    <scope>NUCLEOTIDE SEQUENCE [LARGE SCALE GENOMIC DNA]</scope>
    <source>
        <strain evidence="5">cv. Darmor-bzh</strain>
    </source>
</reference>
<name>A0A078HJ78_BRANA</name>
<dbReference type="PANTHER" id="PTHR37225:SF1">
    <property type="entry name" value="OS04G0657900 PROTEIN"/>
    <property type="match status" value="1"/>
</dbReference>
<reference evidence="4" key="2">
    <citation type="submission" date="2014-06" db="EMBL/GenBank/DDBJ databases">
        <authorList>
            <person name="Genoscope - CEA"/>
        </authorList>
    </citation>
    <scope>NUCLEOTIDE SEQUENCE</scope>
</reference>
<dbReference type="EMBL" id="LK032005">
    <property type="protein sequence ID" value="CDY10623.1"/>
    <property type="molecule type" value="Genomic_DNA"/>
</dbReference>
<sequence>MDGLSHIGLPVLGILAVSVVTFYAVSFAEIREKSFKDLYDSENGEGAGFKTSLSSRERRLKREANKKRPRS</sequence>
<dbReference type="Gramene" id="CDY37394">
    <property type="protein sequence ID" value="CDY37394"/>
    <property type="gene ID" value="GSBRNA2T00063959001"/>
</dbReference>
<dbReference type="KEGG" id="bna:106391518"/>
<dbReference type="Gramene" id="CDY10623">
    <property type="protein sequence ID" value="CDY10623"/>
    <property type="gene ID" value="GSBRNA2T00048354001"/>
</dbReference>
<keyword evidence="2" id="KW-0812">Transmembrane</keyword>
<evidence type="ECO:0000313" key="5">
    <source>
        <dbReference type="Proteomes" id="UP000028999"/>
    </source>
</evidence>
<dbReference type="KEGG" id="bna:106439807"/>
<dbReference type="OMA" id="MEGIGMQ"/>
<keyword evidence="2" id="KW-1133">Transmembrane helix</keyword>
<dbReference type="AlphaFoldDB" id="A0A078HJ78"/>
<feature type="region of interest" description="Disordered" evidence="1">
    <location>
        <begin position="39"/>
        <end position="71"/>
    </location>
</feature>
<dbReference type="PANTHER" id="PTHR37225">
    <property type="entry name" value="OSJNBA0011F23.3 PROTEIN"/>
    <property type="match status" value="1"/>
</dbReference>
<dbReference type="Proteomes" id="UP000028999">
    <property type="component" value="Unassembled WGS sequence"/>
</dbReference>
<dbReference type="OrthoDB" id="683235at2759"/>
<evidence type="ECO:0000313" key="4">
    <source>
        <dbReference type="EMBL" id="CDY37394.1"/>
    </source>
</evidence>
<gene>
    <name evidence="4" type="primary">BnaC05g30360D</name>
    <name evidence="3" type="synonym">BnaA05g17390D</name>
    <name evidence="3" type="ORF">GSBRNA2T00048354001</name>
    <name evidence="4" type="ORF">GSBRNA2T00063959001</name>
</gene>
<accession>A0A078HJ78</accession>